<evidence type="ECO:0000313" key="5">
    <source>
        <dbReference type="Proteomes" id="UP000770889"/>
    </source>
</evidence>
<keyword evidence="2" id="KW-0472">Membrane</keyword>
<feature type="region of interest" description="Disordered" evidence="1">
    <location>
        <begin position="431"/>
        <end position="469"/>
    </location>
</feature>
<dbReference type="GO" id="GO:0016887">
    <property type="term" value="F:ATP hydrolysis activity"/>
    <property type="evidence" value="ECO:0007669"/>
    <property type="project" value="InterPro"/>
</dbReference>
<dbReference type="SUPFAM" id="SSF52540">
    <property type="entry name" value="P-loop containing nucleoside triphosphate hydrolases"/>
    <property type="match status" value="1"/>
</dbReference>
<dbReference type="AlphaFoldDB" id="A0A944M4J0"/>
<protein>
    <submittedName>
        <fullName evidence="4">AAA family ATPase</fullName>
    </submittedName>
</protein>
<dbReference type="PANTHER" id="PTHR35894:SF1">
    <property type="entry name" value="PHOSPHORIBULOKINASE _ URIDINE KINASE FAMILY"/>
    <property type="match status" value="1"/>
</dbReference>
<dbReference type="Gene3D" id="3.40.50.300">
    <property type="entry name" value="P-loop containing nucleotide triphosphate hydrolases"/>
    <property type="match status" value="1"/>
</dbReference>
<dbReference type="Pfam" id="PF05036">
    <property type="entry name" value="SPOR"/>
    <property type="match status" value="1"/>
</dbReference>
<dbReference type="EMBL" id="JAHHGM010000001">
    <property type="protein sequence ID" value="MBT2987381.1"/>
    <property type="molecule type" value="Genomic_DNA"/>
</dbReference>
<feature type="transmembrane region" description="Helical" evidence="2">
    <location>
        <begin position="245"/>
        <end position="269"/>
    </location>
</feature>
<dbReference type="InterPro" id="IPR007730">
    <property type="entry name" value="SPOR-like_dom"/>
</dbReference>
<keyword evidence="2" id="KW-1133">Transmembrane helix</keyword>
<evidence type="ECO:0000256" key="2">
    <source>
        <dbReference type="SAM" id="Phobius"/>
    </source>
</evidence>
<dbReference type="PROSITE" id="PS51724">
    <property type="entry name" value="SPOR"/>
    <property type="match status" value="1"/>
</dbReference>
<dbReference type="Pfam" id="PF13401">
    <property type="entry name" value="AAA_22"/>
    <property type="match status" value="1"/>
</dbReference>
<feature type="compositionally biased region" description="Basic and acidic residues" evidence="1">
    <location>
        <begin position="360"/>
        <end position="374"/>
    </location>
</feature>
<evidence type="ECO:0000256" key="1">
    <source>
        <dbReference type="SAM" id="MobiDB-lite"/>
    </source>
</evidence>
<dbReference type="PANTHER" id="PTHR35894">
    <property type="entry name" value="GENERAL SECRETION PATHWAY PROTEIN A-RELATED"/>
    <property type="match status" value="1"/>
</dbReference>
<keyword evidence="2" id="KW-0812">Transmembrane</keyword>
<dbReference type="InterPro" id="IPR036680">
    <property type="entry name" value="SPOR-like_sf"/>
</dbReference>
<accession>A0A944M4J0</accession>
<evidence type="ECO:0000259" key="3">
    <source>
        <dbReference type="PROSITE" id="PS51724"/>
    </source>
</evidence>
<dbReference type="Gene3D" id="3.30.70.1070">
    <property type="entry name" value="Sporulation related repeat"/>
    <property type="match status" value="1"/>
</dbReference>
<comment type="caution">
    <text evidence="4">The sequence shown here is derived from an EMBL/GenBank/DDBJ whole genome shotgun (WGS) entry which is preliminary data.</text>
</comment>
<name>A0A944M4J0_9GAMM</name>
<feature type="domain" description="SPOR" evidence="3">
    <location>
        <begin position="478"/>
        <end position="556"/>
    </location>
</feature>
<feature type="region of interest" description="Disordered" evidence="1">
    <location>
        <begin position="332"/>
        <end position="374"/>
    </location>
</feature>
<dbReference type="Proteomes" id="UP000770889">
    <property type="component" value="Unassembled WGS sequence"/>
</dbReference>
<dbReference type="GO" id="GO:0042834">
    <property type="term" value="F:peptidoglycan binding"/>
    <property type="evidence" value="ECO:0007669"/>
    <property type="project" value="InterPro"/>
</dbReference>
<organism evidence="4 5">
    <name type="scientific">Candidatus Thiodiazotropha taylori</name>
    <dbReference type="NCBI Taxonomy" id="2792791"/>
    <lineage>
        <taxon>Bacteria</taxon>
        <taxon>Pseudomonadati</taxon>
        <taxon>Pseudomonadota</taxon>
        <taxon>Gammaproteobacteria</taxon>
        <taxon>Chromatiales</taxon>
        <taxon>Sedimenticolaceae</taxon>
        <taxon>Candidatus Thiodiazotropha</taxon>
    </lineage>
</organism>
<evidence type="ECO:0000313" key="4">
    <source>
        <dbReference type="EMBL" id="MBT2987381.1"/>
    </source>
</evidence>
<gene>
    <name evidence="4" type="ORF">KME65_00310</name>
</gene>
<sequence length="566" mass="61825">MSDAYDYFSTTEISARLDLVRHLIENSELVPLVRGSSGIGKTLLASRIQQLAPENWSVCHFEADPTMQPERLLATIARCCGLPDIAGELLQRLVDRFEVLRKRGRIPVLLVDDAQMLPPTSLITLLRLFERQLDGVRLVSIVLFADEQIDLLLSTPQLQIMSPQAIQVIDMPLLTRQETTAYMLFLLKNEGLSDQLALDEIKLNRIFRETKGNPGPMASAILNALGEDGDEKRGGFNLSGYRKQLLFGGVPLLLLVLLLLFLGPISSLFEPEPASSPKGYGEKEIAPLPAPAAITQQEVPPVEVAQREPATPGIPDAAVEERGEVGALVVEEPATTTDLSEQAFEEEGAAEDESPVATVERQESGPAIDDKPAAKEELVEEVVEEAAEDAEAEVVAPAPREVAAAVEVDDERQQPVSEKIEVAKAPEPMAVTQGEKTAGIESQSAEISVRRASPADVTETAATTDKPPEDASRVWVMSRSPNSYTLQLIAVENLDSLNRYIDRYRLGSETYTFKMSRNGRPLYALLWGDFPDRDTALRAASSLPAAVQKAGVWARTFASLQRSKSQ</sequence>
<dbReference type="InterPro" id="IPR027417">
    <property type="entry name" value="P-loop_NTPase"/>
</dbReference>
<reference evidence="4 5" key="1">
    <citation type="submission" date="2021-05" db="EMBL/GenBank/DDBJ databases">
        <title>Genetic and Functional Diversity in Clade A Lucinid endosymbionts from the Bahamas.</title>
        <authorList>
            <person name="Giani N.M."/>
            <person name="Engel A.S."/>
            <person name="Campbell B.J."/>
        </authorList>
    </citation>
    <scope>NUCLEOTIDE SEQUENCE [LARGE SCALE GENOMIC DNA]</scope>
    <source>
        <strain evidence="4">LUC16012Gg_MoonRockCtena</strain>
    </source>
</reference>
<dbReference type="InterPro" id="IPR049945">
    <property type="entry name" value="AAA_22"/>
</dbReference>
<dbReference type="InterPro" id="IPR052026">
    <property type="entry name" value="ExeA_AAA_ATPase_DNA-bind"/>
</dbReference>
<feature type="compositionally biased region" description="Acidic residues" evidence="1">
    <location>
        <begin position="343"/>
        <end position="354"/>
    </location>
</feature>
<proteinExistence type="predicted"/>